<evidence type="ECO:0000256" key="4">
    <source>
        <dbReference type="HAMAP-Rule" id="MF_00083"/>
    </source>
</evidence>
<keyword evidence="2 4" id="KW-0378">Hydrolase</keyword>
<gene>
    <name evidence="4" type="primary">pth</name>
    <name evidence="5" type="ORF">A2571_02020</name>
</gene>
<dbReference type="GO" id="GO:0006515">
    <property type="term" value="P:protein quality control for misfolded or incompletely synthesized proteins"/>
    <property type="evidence" value="ECO:0007669"/>
    <property type="project" value="UniProtKB-UniRule"/>
</dbReference>
<comment type="subunit">
    <text evidence="4">Monomer.</text>
</comment>
<proteinExistence type="inferred from homology"/>
<evidence type="ECO:0000256" key="1">
    <source>
        <dbReference type="ARBA" id="ARBA00022555"/>
    </source>
</evidence>
<feature type="binding site" evidence="4">
    <location>
        <position position="82"/>
    </location>
    <ligand>
        <name>tRNA</name>
        <dbReference type="ChEBI" id="CHEBI:17843"/>
    </ligand>
</feature>
<keyword evidence="1 4" id="KW-0820">tRNA-binding</keyword>
<reference evidence="5 6" key="1">
    <citation type="journal article" date="2016" name="Nat. Commun.">
        <title>Thousands of microbial genomes shed light on interconnected biogeochemical processes in an aquifer system.</title>
        <authorList>
            <person name="Anantharaman K."/>
            <person name="Brown C.T."/>
            <person name="Hug L.A."/>
            <person name="Sharon I."/>
            <person name="Castelle C.J."/>
            <person name="Probst A.J."/>
            <person name="Thomas B.C."/>
            <person name="Singh A."/>
            <person name="Wilkins M.J."/>
            <person name="Karaoz U."/>
            <person name="Brodie E.L."/>
            <person name="Williams K.H."/>
            <person name="Hubbard S.S."/>
            <person name="Banfield J.F."/>
        </authorList>
    </citation>
    <scope>NUCLEOTIDE SEQUENCE [LARGE SCALE GENOMIC DNA]</scope>
</reference>
<comment type="caution">
    <text evidence="5">The sequence shown here is derived from an EMBL/GenBank/DDBJ whole genome shotgun (WGS) entry which is preliminary data.</text>
</comment>
<feature type="binding site" evidence="4">
    <location>
        <position position="129"/>
    </location>
    <ligand>
        <name>tRNA</name>
        <dbReference type="ChEBI" id="CHEBI:17843"/>
    </ligand>
</feature>
<dbReference type="SUPFAM" id="SSF53178">
    <property type="entry name" value="Peptidyl-tRNA hydrolase-like"/>
    <property type="match status" value="1"/>
</dbReference>
<dbReference type="GO" id="GO:0005737">
    <property type="term" value="C:cytoplasm"/>
    <property type="evidence" value="ECO:0007669"/>
    <property type="project" value="UniProtKB-SubCell"/>
</dbReference>
<organism evidence="5 6">
    <name type="scientific">Candidatus Vogelbacteria bacterium RIFOXYD1_FULL_44_32</name>
    <dbReference type="NCBI Taxonomy" id="1802438"/>
    <lineage>
        <taxon>Bacteria</taxon>
        <taxon>Candidatus Vogeliibacteriota</taxon>
    </lineage>
</organism>
<dbReference type="Proteomes" id="UP000177043">
    <property type="component" value="Unassembled WGS sequence"/>
</dbReference>
<feature type="binding site" evidence="4">
    <location>
        <position position="84"/>
    </location>
    <ligand>
        <name>tRNA</name>
        <dbReference type="ChEBI" id="CHEBI:17843"/>
    </ligand>
</feature>
<feature type="site" description="Discriminates between blocked and unblocked aminoacyl-tRNA" evidence="4">
    <location>
        <position position="25"/>
    </location>
</feature>
<dbReference type="GO" id="GO:0000049">
    <property type="term" value="F:tRNA binding"/>
    <property type="evidence" value="ECO:0007669"/>
    <property type="project" value="UniProtKB-UniRule"/>
</dbReference>
<sequence>MGLFQKLFGPKVEVTDVWLVVGLGNPGSRYEKTRHNAGRDALLAVANHFNFQPWAVVKKHEAQIATGQIAGQSVFLFLPDTYMNLSGHSLRSYLRFLAIRPQIIIVHDDIDLPLGKVRLGQGRGAGGHNGVASVIKEIGTPNFMRLRLGVGRDETGATESVLKTVPADRRLEFEAMKDKVGAILATIIESGLEPAMNKYN</sequence>
<dbReference type="GO" id="GO:0004045">
    <property type="term" value="F:peptidyl-tRNA hydrolase activity"/>
    <property type="evidence" value="ECO:0007669"/>
    <property type="project" value="UniProtKB-UniRule"/>
</dbReference>
<accession>A0A1G2QD76</accession>
<comment type="similarity">
    <text evidence="4">Belongs to the PTH family.</text>
</comment>
<evidence type="ECO:0000313" key="5">
    <source>
        <dbReference type="EMBL" id="OHA58530.1"/>
    </source>
</evidence>
<dbReference type="NCBIfam" id="TIGR00447">
    <property type="entry name" value="pth"/>
    <property type="match status" value="1"/>
</dbReference>
<comment type="function">
    <text evidence="4">Catalyzes the release of premature peptidyl moieties from peptidyl-tRNA molecules trapped in stalled 50S ribosomal subunits, and thus maintains levels of free tRNAs and 50S ribosomes.</text>
</comment>
<evidence type="ECO:0000313" key="6">
    <source>
        <dbReference type="Proteomes" id="UP000177043"/>
    </source>
</evidence>
<feature type="active site" description="Proton acceptor" evidence="4">
    <location>
        <position position="35"/>
    </location>
</feature>
<dbReference type="Gene3D" id="3.40.50.1470">
    <property type="entry name" value="Peptidyl-tRNA hydrolase"/>
    <property type="match status" value="1"/>
</dbReference>
<protein>
    <recommendedName>
        <fullName evidence="4">Peptidyl-tRNA hydrolase</fullName>
        <shortName evidence="4">Pth</shortName>
        <ecNumber evidence="4">3.1.1.29</ecNumber>
    </recommendedName>
</protein>
<dbReference type="CDD" id="cd00462">
    <property type="entry name" value="PTH"/>
    <property type="match status" value="1"/>
</dbReference>
<feature type="binding site" evidence="4">
    <location>
        <position position="30"/>
    </location>
    <ligand>
        <name>tRNA</name>
        <dbReference type="ChEBI" id="CHEBI:17843"/>
    </ligand>
</feature>
<keyword evidence="4" id="KW-0963">Cytoplasm</keyword>
<dbReference type="HAMAP" id="MF_00083">
    <property type="entry name" value="Pept_tRNA_hydro_bact"/>
    <property type="match status" value="1"/>
</dbReference>
<dbReference type="STRING" id="1802438.A2571_02020"/>
<comment type="function">
    <text evidence="4">Hydrolyzes ribosome-free peptidyl-tRNAs (with 1 or more amino acids incorporated), which drop off the ribosome during protein synthesis, or as a result of ribosome stalling.</text>
</comment>
<name>A0A1G2QD76_9BACT</name>
<dbReference type="GO" id="GO:0072344">
    <property type="term" value="P:rescue of stalled ribosome"/>
    <property type="evidence" value="ECO:0007669"/>
    <property type="project" value="UniProtKB-UniRule"/>
</dbReference>
<dbReference type="Pfam" id="PF01195">
    <property type="entry name" value="Pept_tRNA_hydro"/>
    <property type="match status" value="1"/>
</dbReference>
<feature type="site" description="Stabilizes the basic form of H active site to accept a proton" evidence="4">
    <location>
        <position position="108"/>
    </location>
</feature>
<dbReference type="InterPro" id="IPR001328">
    <property type="entry name" value="Pept_tRNA_hydro"/>
</dbReference>
<evidence type="ECO:0000256" key="3">
    <source>
        <dbReference type="ARBA" id="ARBA00022884"/>
    </source>
</evidence>
<comment type="subcellular location">
    <subcellularLocation>
        <location evidence="4">Cytoplasm</location>
    </subcellularLocation>
</comment>
<keyword evidence="3 4" id="KW-0694">RNA-binding</keyword>
<dbReference type="AlphaFoldDB" id="A0A1G2QD76"/>
<evidence type="ECO:0000256" key="2">
    <source>
        <dbReference type="ARBA" id="ARBA00022801"/>
    </source>
</evidence>
<dbReference type="PANTHER" id="PTHR17224:SF1">
    <property type="entry name" value="PEPTIDYL-TRNA HYDROLASE"/>
    <property type="match status" value="1"/>
</dbReference>
<comment type="catalytic activity">
    <reaction evidence="4">
        <text>an N-acyl-L-alpha-aminoacyl-tRNA + H2O = an N-acyl-L-amino acid + a tRNA + H(+)</text>
        <dbReference type="Rhea" id="RHEA:54448"/>
        <dbReference type="Rhea" id="RHEA-COMP:10123"/>
        <dbReference type="Rhea" id="RHEA-COMP:13883"/>
        <dbReference type="ChEBI" id="CHEBI:15377"/>
        <dbReference type="ChEBI" id="CHEBI:15378"/>
        <dbReference type="ChEBI" id="CHEBI:59874"/>
        <dbReference type="ChEBI" id="CHEBI:78442"/>
        <dbReference type="ChEBI" id="CHEBI:138191"/>
        <dbReference type="EC" id="3.1.1.29"/>
    </reaction>
</comment>
<dbReference type="EC" id="3.1.1.29" evidence="4"/>
<dbReference type="InterPro" id="IPR036416">
    <property type="entry name" value="Pept_tRNA_hydro_sf"/>
</dbReference>
<dbReference type="EMBL" id="MHTJ01000003">
    <property type="protein sequence ID" value="OHA58530.1"/>
    <property type="molecule type" value="Genomic_DNA"/>
</dbReference>
<dbReference type="PANTHER" id="PTHR17224">
    <property type="entry name" value="PEPTIDYL-TRNA HYDROLASE"/>
    <property type="match status" value="1"/>
</dbReference>